<accession>D3UHY6</accession>
<dbReference type="InterPro" id="IPR015942">
    <property type="entry name" value="Asp/Glu/hydantoin_racemase"/>
</dbReference>
<dbReference type="PROSITE" id="PS00923">
    <property type="entry name" value="ASP_GLU_RACEMASE_1"/>
    <property type="match status" value="1"/>
</dbReference>
<reference evidence="8 9" key="1">
    <citation type="journal article" date="2010" name="BMC Genomics">
        <title>Comparative genomics and proteomics of Helicobacter mustelae, an ulcerogenic and carcinogenic gastric pathogen.</title>
        <authorList>
            <person name="O'Toole P.W."/>
            <person name="Snelling W.J."/>
            <person name="Canchaya C."/>
            <person name="Forde B.M."/>
            <person name="Hardie K.R."/>
            <person name="Josenhans C."/>
            <person name="Graham R.L.J."/>
            <person name="McMullan G."/>
            <person name="Parkhill J."/>
            <person name="Belda E."/>
            <person name="Bentley S.D."/>
        </authorList>
    </citation>
    <scope>NUCLEOTIDE SEQUENCE [LARGE SCALE GENOMIC DNA]</scope>
    <source>
        <strain evidence="9">ATCC 43772 / LMG 18044 / NCTC 12198 / 12198</strain>
    </source>
</reference>
<evidence type="ECO:0000256" key="2">
    <source>
        <dbReference type="ARBA" id="ARBA00013090"/>
    </source>
</evidence>
<protein>
    <recommendedName>
        <fullName evidence="2 7">Glutamate racemase</fullName>
        <ecNumber evidence="2 7">5.1.1.3</ecNumber>
    </recommendedName>
</protein>
<dbReference type="AlphaFoldDB" id="D3UHY6"/>
<feature type="binding site" evidence="7">
    <location>
        <begin position="71"/>
        <end position="72"/>
    </location>
    <ligand>
        <name>substrate</name>
    </ligand>
</feature>
<dbReference type="SUPFAM" id="SSF53681">
    <property type="entry name" value="Aspartate/glutamate racemase"/>
    <property type="match status" value="2"/>
</dbReference>
<dbReference type="STRING" id="679897.HMU08520"/>
<evidence type="ECO:0000313" key="8">
    <source>
        <dbReference type="EMBL" id="CBG40109.1"/>
    </source>
</evidence>
<comment type="function">
    <text evidence="7">Provides the (R)-glutamate required for cell wall biosynthesis.</text>
</comment>
<keyword evidence="9" id="KW-1185">Reference proteome</keyword>
<gene>
    <name evidence="7" type="primary">murI</name>
    <name evidence="8" type="ordered locus">HMU08520</name>
</gene>
<proteinExistence type="inferred from homology"/>
<dbReference type="PROSITE" id="PS00924">
    <property type="entry name" value="ASP_GLU_RACEMASE_2"/>
    <property type="match status" value="1"/>
</dbReference>
<evidence type="ECO:0000256" key="6">
    <source>
        <dbReference type="ARBA" id="ARBA00023316"/>
    </source>
</evidence>
<dbReference type="Pfam" id="PF01177">
    <property type="entry name" value="Asp_Glu_race"/>
    <property type="match status" value="1"/>
</dbReference>
<dbReference type="HOGENOM" id="CLU_052344_0_2_7"/>
<dbReference type="PANTHER" id="PTHR21198:SF2">
    <property type="entry name" value="GLUTAMATE RACEMASE"/>
    <property type="match status" value="1"/>
</dbReference>
<feature type="binding site" evidence="7">
    <location>
        <begin position="183"/>
        <end position="184"/>
    </location>
    <ligand>
        <name>substrate</name>
    </ligand>
</feature>
<comment type="similarity">
    <text evidence="7">Belongs to the aspartate/glutamate racemases family.</text>
</comment>
<dbReference type="InterPro" id="IPR033134">
    <property type="entry name" value="Asp/Glu_racemase_AS_2"/>
</dbReference>
<dbReference type="RefSeq" id="WP_013023183.1">
    <property type="nucleotide sequence ID" value="NC_013949.1"/>
</dbReference>
<dbReference type="GO" id="GO:0009252">
    <property type="term" value="P:peptidoglycan biosynthetic process"/>
    <property type="evidence" value="ECO:0007669"/>
    <property type="project" value="UniProtKB-UniRule"/>
</dbReference>
<keyword evidence="4 7" id="KW-0573">Peptidoglycan synthesis</keyword>
<dbReference type="FunFam" id="3.40.50.1860:FF:000001">
    <property type="entry name" value="Glutamate racemase"/>
    <property type="match status" value="1"/>
</dbReference>
<dbReference type="GO" id="GO:0008360">
    <property type="term" value="P:regulation of cell shape"/>
    <property type="evidence" value="ECO:0007669"/>
    <property type="project" value="UniProtKB-KW"/>
</dbReference>
<sequence>MKLGIFDSGAGGLSVLEHVLRAEIFDSIIYYGDTARLPYGTKHPDSIICFCLEALEFLLVQNVDIIIVACNTASAHALDAMQKAAPKIPIIGVIEPGILAIKNRLKNLDAKILVLGTKATIQSAQYQRHLEKLGYSNITAIPTSLFVSLVEEGIFEGPLVEECLRYYFGGIDFVPDAIILGCTHFPLLQKPIAAYFQNKSLLIHAGEAIVQYITQNSHLLFESKKSRSLLSTKAGIVGDLVDGAHKLDNKTCNKAAQIKTPHARNLNARANNLPRCNHTTLQFYASSDEKGLKNTAQNWLSSAKNFTIL</sequence>
<evidence type="ECO:0000256" key="1">
    <source>
        <dbReference type="ARBA" id="ARBA00001602"/>
    </source>
</evidence>
<dbReference type="InterPro" id="IPR018187">
    <property type="entry name" value="Asp/Glu_racemase_AS_1"/>
</dbReference>
<dbReference type="GO" id="GO:0071555">
    <property type="term" value="P:cell wall organization"/>
    <property type="evidence" value="ECO:0007669"/>
    <property type="project" value="UniProtKB-KW"/>
</dbReference>
<dbReference type="EC" id="5.1.1.3" evidence="2 7"/>
<dbReference type="EMBL" id="FN555004">
    <property type="protein sequence ID" value="CBG40109.1"/>
    <property type="molecule type" value="Genomic_DNA"/>
</dbReference>
<keyword evidence="6 7" id="KW-0961">Cell wall biogenesis/degradation</keyword>
<dbReference type="InterPro" id="IPR001920">
    <property type="entry name" value="Asp/Glu_race"/>
</dbReference>
<evidence type="ECO:0000256" key="3">
    <source>
        <dbReference type="ARBA" id="ARBA00022960"/>
    </source>
</evidence>
<dbReference type="eggNOG" id="COG0796">
    <property type="taxonomic scope" value="Bacteria"/>
</dbReference>
<feature type="active site" description="Proton donor/acceptor" evidence="7">
    <location>
        <position position="70"/>
    </location>
</feature>
<dbReference type="NCBIfam" id="TIGR00067">
    <property type="entry name" value="glut_race"/>
    <property type="match status" value="1"/>
</dbReference>
<evidence type="ECO:0000256" key="5">
    <source>
        <dbReference type="ARBA" id="ARBA00023235"/>
    </source>
</evidence>
<dbReference type="Gene3D" id="3.40.50.1860">
    <property type="match status" value="2"/>
</dbReference>
<dbReference type="Proteomes" id="UP000001522">
    <property type="component" value="Chromosome"/>
</dbReference>
<feature type="binding site" evidence="7">
    <location>
        <begin position="7"/>
        <end position="8"/>
    </location>
    <ligand>
        <name>substrate</name>
    </ligand>
</feature>
<comment type="catalytic activity">
    <reaction evidence="1 7">
        <text>L-glutamate = D-glutamate</text>
        <dbReference type="Rhea" id="RHEA:12813"/>
        <dbReference type="ChEBI" id="CHEBI:29985"/>
        <dbReference type="ChEBI" id="CHEBI:29986"/>
        <dbReference type="EC" id="5.1.1.3"/>
    </reaction>
</comment>
<dbReference type="HAMAP" id="MF_00258">
    <property type="entry name" value="Glu_racemase"/>
    <property type="match status" value="1"/>
</dbReference>
<name>D3UHY6_HELM1</name>
<comment type="pathway">
    <text evidence="7">Cell wall biogenesis; peptidoglycan biosynthesis.</text>
</comment>
<keyword evidence="3 7" id="KW-0133">Cell shape</keyword>
<evidence type="ECO:0000256" key="7">
    <source>
        <dbReference type="HAMAP-Rule" id="MF_00258"/>
    </source>
</evidence>
<dbReference type="GO" id="GO:0008881">
    <property type="term" value="F:glutamate racemase activity"/>
    <property type="evidence" value="ECO:0007669"/>
    <property type="project" value="UniProtKB-UniRule"/>
</dbReference>
<feature type="binding site" evidence="7">
    <location>
        <begin position="39"/>
        <end position="40"/>
    </location>
    <ligand>
        <name>substrate</name>
    </ligand>
</feature>
<feature type="active site" description="Proton donor/acceptor" evidence="7">
    <location>
        <position position="182"/>
    </location>
</feature>
<keyword evidence="5 7" id="KW-0413">Isomerase</keyword>
<dbReference type="InterPro" id="IPR004391">
    <property type="entry name" value="Glu_race"/>
</dbReference>
<evidence type="ECO:0000313" key="9">
    <source>
        <dbReference type="Proteomes" id="UP000001522"/>
    </source>
</evidence>
<evidence type="ECO:0000256" key="4">
    <source>
        <dbReference type="ARBA" id="ARBA00022984"/>
    </source>
</evidence>
<organism evidence="8 9">
    <name type="scientific">Helicobacter mustelae (strain ATCC 43772 / CCUG 25715 / CIP 103759 / LMG 18044 / NCTC 12198 / R85-136P)</name>
    <name type="common">Campylobacter mustelae</name>
    <dbReference type="NCBI Taxonomy" id="679897"/>
    <lineage>
        <taxon>Bacteria</taxon>
        <taxon>Pseudomonadati</taxon>
        <taxon>Campylobacterota</taxon>
        <taxon>Epsilonproteobacteria</taxon>
        <taxon>Campylobacterales</taxon>
        <taxon>Helicobacteraceae</taxon>
        <taxon>Helicobacter</taxon>
    </lineage>
</organism>
<dbReference type="PANTHER" id="PTHR21198">
    <property type="entry name" value="GLUTAMATE RACEMASE"/>
    <property type="match status" value="1"/>
</dbReference>
<dbReference type="UniPathway" id="UPA00219"/>
<dbReference type="KEGG" id="hms:HMU08520"/>